<dbReference type="Pfam" id="PF10174">
    <property type="entry name" value="Cast"/>
    <property type="match status" value="1"/>
</dbReference>
<keyword evidence="12" id="KW-1185">Reference proteome</keyword>
<keyword evidence="2" id="KW-0963">Cytoplasm</keyword>
<dbReference type="GO" id="GO:0048788">
    <property type="term" value="C:cytoskeleton of presynaptic active zone"/>
    <property type="evidence" value="ECO:0007669"/>
    <property type="project" value="TreeGrafter"/>
</dbReference>
<comment type="caution">
    <text evidence="11">The sequence shown here is derived from an EMBL/GenBank/DDBJ whole genome shotgun (WGS) entry which is preliminary data.</text>
</comment>
<dbReference type="InterPro" id="IPR019323">
    <property type="entry name" value="ELKS/CAST"/>
</dbReference>
<evidence type="ECO:0000256" key="7">
    <source>
        <dbReference type="ARBA" id="ARBA00023273"/>
    </source>
</evidence>
<keyword evidence="7" id="KW-0966">Cell projection</keyword>
<dbReference type="OrthoDB" id="2019763at2759"/>
<dbReference type="GO" id="GO:0007274">
    <property type="term" value="P:neuromuscular synaptic transmission"/>
    <property type="evidence" value="ECO:0007669"/>
    <property type="project" value="TreeGrafter"/>
</dbReference>
<reference evidence="11 12" key="1">
    <citation type="journal article" date="2018" name="Gigascience">
        <title>Genomes of trombidid mites reveal novel predicted allergens and laterally-transferred genes associated with secondary metabolism.</title>
        <authorList>
            <person name="Dong X."/>
            <person name="Chaisiri K."/>
            <person name="Xia D."/>
            <person name="Armstrong S.D."/>
            <person name="Fang Y."/>
            <person name="Donnelly M.J."/>
            <person name="Kadowaki T."/>
            <person name="McGarry J.W."/>
            <person name="Darby A.C."/>
            <person name="Makepeace B.L."/>
        </authorList>
    </citation>
    <scope>NUCLEOTIDE SEQUENCE [LARGE SCALE GENOMIC DNA]</scope>
    <source>
        <strain evidence="11">UoL-WK</strain>
    </source>
</reference>
<dbReference type="EMBL" id="NCKU01000021">
    <property type="protein sequence ID" value="RWS17896.1"/>
    <property type="molecule type" value="Genomic_DNA"/>
</dbReference>
<evidence type="ECO:0000256" key="5">
    <source>
        <dbReference type="ARBA" id="ARBA00023054"/>
    </source>
</evidence>
<evidence type="ECO:0000256" key="6">
    <source>
        <dbReference type="ARBA" id="ARBA00023212"/>
    </source>
</evidence>
<evidence type="ECO:0000256" key="10">
    <source>
        <dbReference type="SAM" id="MobiDB-lite"/>
    </source>
</evidence>
<protein>
    <submittedName>
        <fullName evidence="11">ERC protein 2-like protein</fullName>
    </submittedName>
</protein>
<dbReference type="AlphaFoldDB" id="A0A443RRG4"/>
<accession>A0A443RRG4</accession>
<evidence type="ECO:0000256" key="3">
    <source>
        <dbReference type="ARBA" id="ARBA00022553"/>
    </source>
</evidence>
<dbReference type="GO" id="GO:0098882">
    <property type="term" value="F:structural constituent of presynaptic active zone"/>
    <property type="evidence" value="ECO:0007669"/>
    <property type="project" value="TreeGrafter"/>
</dbReference>
<dbReference type="PANTHER" id="PTHR18861:SF0">
    <property type="entry name" value="BRUCHPILOT, ISOFORM J"/>
    <property type="match status" value="1"/>
</dbReference>
<evidence type="ECO:0000256" key="8">
    <source>
        <dbReference type="ARBA" id="ARBA00034106"/>
    </source>
</evidence>
<keyword evidence="6" id="KW-0206">Cytoskeleton</keyword>
<proteinExistence type="predicted"/>
<organism evidence="11 12">
    <name type="scientific">Dinothrombium tinctorium</name>
    <dbReference type="NCBI Taxonomy" id="1965070"/>
    <lineage>
        <taxon>Eukaryota</taxon>
        <taxon>Metazoa</taxon>
        <taxon>Ecdysozoa</taxon>
        <taxon>Arthropoda</taxon>
        <taxon>Chelicerata</taxon>
        <taxon>Arachnida</taxon>
        <taxon>Acari</taxon>
        <taxon>Acariformes</taxon>
        <taxon>Trombidiformes</taxon>
        <taxon>Prostigmata</taxon>
        <taxon>Anystina</taxon>
        <taxon>Parasitengona</taxon>
        <taxon>Trombidioidea</taxon>
        <taxon>Trombidiidae</taxon>
        <taxon>Dinothrombium</taxon>
    </lineage>
</organism>
<dbReference type="STRING" id="1965070.A0A443RRG4"/>
<name>A0A443RRG4_9ACAR</name>
<feature type="region of interest" description="Disordered" evidence="10">
    <location>
        <begin position="1"/>
        <end position="54"/>
    </location>
</feature>
<evidence type="ECO:0000256" key="2">
    <source>
        <dbReference type="ARBA" id="ARBA00022490"/>
    </source>
</evidence>
<evidence type="ECO:0000313" key="12">
    <source>
        <dbReference type="Proteomes" id="UP000285301"/>
    </source>
</evidence>
<keyword evidence="5 9" id="KW-0175">Coiled coil</keyword>
<dbReference type="PANTHER" id="PTHR18861">
    <property type="entry name" value="ELKS/RAB6-INTERACTING/CAST PROTEIN"/>
    <property type="match status" value="1"/>
</dbReference>
<keyword evidence="3" id="KW-0597">Phosphoprotein</keyword>
<evidence type="ECO:0000256" key="1">
    <source>
        <dbReference type="ARBA" id="ARBA00004245"/>
    </source>
</evidence>
<evidence type="ECO:0000256" key="9">
    <source>
        <dbReference type="SAM" id="Coils"/>
    </source>
</evidence>
<feature type="coiled-coil region" evidence="9">
    <location>
        <begin position="196"/>
        <end position="266"/>
    </location>
</feature>
<dbReference type="Proteomes" id="UP000285301">
    <property type="component" value="Unassembled WGS sequence"/>
</dbReference>
<dbReference type="GO" id="GO:0030424">
    <property type="term" value="C:axon"/>
    <property type="evidence" value="ECO:0007669"/>
    <property type="project" value="UniProtKB-SubCell"/>
</dbReference>
<evidence type="ECO:0000313" key="11">
    <source>
        <dbReference type="EMBL" id="RWS17896.1"/>
    </source>
</evidence>
<dbReference type="GO" id="GO:0048167">
    <property type="term" value="P:regulation of synaptic plasticity"/>
    <property type="evidence" value="ECO:0007669"/>
    <property type="project" value="TreeGrafter"/>
</dbReference>
<feature type="compositionally biased region" description="Polar residues" evidence="10">
    <location>
        <begin position="33"/>
        <end position="42"/>
    </location>
</feature>
<sequence>MTTSFSQPLSARRTPISRNSPTQVMRGRHYGISRSSNNSPLTVPTEPHVPHSLSTSSAYGHGFPYYDDPGSPIIMDTRPQTGIVHGSSRSRSSRMPLRSAYSLERDPMERDPYLMRDSVRDPRDRSLDRLVDMAPRHPKTRDRSLDRSVYLRDDPMAYRDRETMIDDPYRDQIQRPLSHTVGMGDPRHNYSRDSFIMELQARLNELQNQYGHVKRELDATTQKLGSSMHSIKTFWSPELKKERALRKEEAAKYALLNDQLKILRSENQVCSHFSPRRLRPKPLKAAPESELHCSLRCSRRPLLTSVNVFAFIIYAFHALM</sequence>
<keyword evidence="4" id="KW-0770">Synapse</keyword>
<comment type="subcellular location">
    <subcellularLocation>
        <location evidence="1">Cytoplasm</location>
        <location evidence="1">Cytoskeleton</location>
    </subcellularLocation>
    <subcellularLocation>
        <location evidence="8">Presynapse</location>
    </subcellularLocation>
</comment>
<gene>
    <name evidence="11" type="ORF">B4U79_16039</name>
</gene>
<evidence type="ECO:0000256" key="4">
    <source>
        <dbReference type="ARBA" id="ARBA00023018"/>
    </source>
</evidence>